<evidence type="ECO:0000313" key="15">
    <source>
        <dbReference type="Proteomes" id="UP000504640"/>
    </source>
</evidence>
<dbReference type="Gene3D" id="3.40.850.10">
    <property type="entry name" value="Kinesin motor domain"/>
    <property type="match status" value="1"/>
</dbReference>
<dbReference type="FunFam" id="3.40.850.10:FF:000064">
    <property type="entry name" value="Kinesin-like protein"/>
    <property type="match status" value="1"/>
</dbReference>
<dbReference type="PANTHER" id="PTHR47969:SF33">
    <property type="entry name" value="KINESIN-LIKE PROTEIN"/>
    <property type="match status" value="1"/>
</dbReference>
<dbReference type="PROSITE" id="PS00411">
    <property type="entry name" value="KINESIN_MOTOR_1"/>
    <property type="match status" value="1"/>
</dbReference>
<feature type="compositionally biased region" description="Basic and acidic residues" evidence="13">
    <location>
        <begin position="79"/>
        <end position="100"/>
    </location>
</feature>
<dbReference type="PROSITE" id="PS50067">
    <property type="entry name" value="KINESIN_MOTOR_2"/>
    <property type="match status" value="1"/>
</dbReference>
<keyword evidence="8 10" id="KW-0505">Motor protein</keyword>
<dbReference type="RefSeq" id="XP_032096364.1">
    <property type="nucleotide sequence ID" value="XM_032240473.1"/>
</dbReference>
<evidence type="ECO:0000256" key="9">
    <source>
        <dbReference type="ARBA" id="ARBA00023212"/>
    </source>
</evidence>
<keyword evidence="15" id="KW-1185">Reference proteome</keyword>
<evidence type="ECO:0000256" key="5">
    <source>
        <dbReference type="ARBA" id="ARBA00022741"/>
    </source>
</evidence>
<evidence type="ECO:0000256" key="11">
    <source>
        <dbReference type="RuleBase" id="RU000394"/>
    </source>
</evidence>
<dbReference type="InterPro" id="IPR019821">
    <property type="entry name" value="Kinesin_motor_CS"/>
</dbReference>
<evidence type="ECO:0000256" key="6">
    <source>
        <dbReference type="ARBA" id="ARBA00022840"/>
    </source>
</evidence>
<dbReference type="InterPro" id="IPR027640">
    <property type="entry name" value="Kinesin-like_fam"/>
</dbReference>
<reference evidence="16" key="1">
    <citation type="submission" date="2025-08" db="UniProtKB">
        <authorList>
            <consortium name="RefSeq"/>
        </authorList>
    </citation>
    <scope>IDENTIFICATION</scope>
    <source>
        <tissue evidence="16">Blood</tissue>
    </source>
</reference>
<dbReference type="SUPFAM" id="SSF52540">
    <property type="entry name" value="P-loop containing nucleoside triphosphate hydrolases"/>
    <property type="match status" value="1"/>
</dbReference>
<feature type="compositionally biased region" description="Pro residues" evidence="13">
    <location>
        <begin position="668"/>
        <end position="679"/>
    </location>
</feature>
<comment type="similarity">
    <text evidence="10 11">Belongs to the TRAFAC class myosin-kinesin ATPase superfamily. Kinesin family.</text>
</comment>
<dbReference type="CTD" id="113220"/>
<dbReference type="GeneID" id="116524894"/>
<feature type="binding site" evidence="10">
    <location>
        <begin position="191"/>
        <end position="198"/>
    </location>
    <ligand>
        <name>ATP</name>
        <dbReference type="ChEBI" id="CHEBI:30616"/>
    </ligand>
</feature>
<dbReference type="GO" id="GO:0003777">
    <property type="term" value="F:microtubule motor activity"/>
    <property type="evidence" value="ECO:0007669"/>
    <property type="project" value="InterPro"/>
</dbReference>
<dbReference type="InterPro" id="IPR027417">
    <property type="entry name" value="P-loop_NTPase"/>
</dbReference>
<evidence type="ECO:0000259" key="14">
    <source>
        <dbReference type="PROSITE" id="PS50067"/>
    </source>
</evidence>
<accession>A0A6J3EVB4</accession>
<keyword evidence="3" id="KW-0597">Phosphoprotein</keyword>
<dbReference type="GO" id="GO:0005875">
    <property type="term" value="C:microtubule associated complex"/>
    <property type="evidence" value="ECO:0007669"/>
    <property type="project" value="TreeGrafter"/>
</dbReference>
<sequence>MTAWDGGGGGNARCVWTVPMLRRREGTGEGKKRYVGGANSVCRARHGGTRVTRRGPRAEPGAGARGAGNAHPGGAQGTSHERGRAASRAAERAALLRDTDSAGEPPRRGSGSGVPLRCGAGRGSHAGGRVPGVRGAAPGRAGVAWVSEVSPPLRARLGGAPTNPQSAPRPAARVQPRPCARSFSCTVFTFGQTGSGKTYTLTGPPPQGEGVPVPPSLAGIMQRTFAWLLDRVQHLGAPVTLRASYLEIYNEQVRDLLSLGSPRPLPVRWNKTRGFYVEQLRVVEFGSLEALMELLQMGLSRRRSSAHTLNQASSRSHALLTLYISRQAMPPVEPGEPPVGGKLCFVDLAGSEKVAATGSRGELMLEANSINRSLLALGHCISLLLDPQRKQSHIPFRDSKLTKLLADSLGGRGVTLMVACVSPSAQCLPETLSTLRYASRAQRVTTRPQAPKSSVASHPQRLETEMLQLQEENRRLQFQLDQLDCKASGLSGTQVAWAQRNLYRMLREFMLENERLRKEKSQLQSSRDLARNEQRVLAQQVHELERHLLSACYRRQPGPGLAPSCPCLMAPAPPCHALPPLCSCPCCHVCPLCQVPLAHWTCLPRERHLSQVLGPEASAGRPLSARPPPWAPPCSPGSAKCPRERSHSDWTQSRVLAEMVTEEEVVPSAPPLPVRPPSTSPGLRGGAGVPNLAQRLEALRDQIGSSLRRGRSQPPCSEGVRSPSQVLPPR</sequence>
<name>A0A6J3EVB4_SAPAP</name>
<feature type="domain" description="Kinesin motor" evidence="14">
    <location>
        <begin position="183"/>
        <end position="444"/>
    </location>
</feature>
<keyword evidence="9" id="KW-0206">Cytoskeleton</keyword>
<dbReference type="GO" id="GO:0007052">
    <property type="term" value="P:mitotic spindle organization"/>
    <property type="evidence" value="ECO:0007669"/>
    <property type="project" value="TreeGrafter"/>
</dbReference>
<dbReference type="SMART" id="SM00129">
    <property type="entry name" value="KISc"/>
    <property type="match status" value="1"/>
</dbReference>
<dbReference type="InterPro" id="IPR036961">
    <property type="entry name" value="Kinesin_motor_dom_sf"/>
</dbReference>
<gene>
    <name evidence="16" type="primary">KIF12</name>
</gene>
<feature type="region of interest" description="Disordered" evidence="13">
    <location>
        <begin position="617"/>
        <end position="730"/>
    </location>
</feature>
<evidence type="ECO:0000256" key="3">
    <source>
        <dbReference type="ARBA" id="ARBA00022553"/>
    </source>
</evidence>
<evidence type="ECO:0000313" key="16">
    <source>
        <dbReference type="RefSeq" id="XP_032096364.1"/>
    </source>
</evidence>
<dbReference type="GO" id="GO:0005874">
    <property type="term" value="C:microtubule"/>
    <property type="evidence" value="ECO:0007669"/>
    <property type="project" value="UniProtKB-KW"/>
</dbReference>
<keyword evidence="4 11" id="KW-0493">Microtubule</keyword>
<keyword evidence="6 10" id="KW-0067">ATP-binding</keyword>
<keyword evidence="7 12" id="KW-0175">Coiled coil</keyword>
<feature type="compositionally biased region" description="Pro residues" evidence="13">
    <location>
        <begin position="625"/>
        <end position="635"/>
    </location>
</feature>
<evidence type="ECO:0000256" key="12">
    <source>
        <dbReference type="SAM" id="Coils"/>
    </source>
</evidence>
<dbReference type="AlphaFoldDB" id="A0A6J3EVB4"/>
<dbReference type="GO" id="GO:0051231">
    <property type="term" value="P:spindle elongation"/>
    <property type="evidence" value="ECO:0007669"/>
    <property type="project" value="TreeGrafter"/>
</dbReference>
<dbReference type="PANTHER" id="PTHR47969">
    <property type="entry name" value="CHROMOSOME-ASSOCIATED KINESIN KIF4A-RELATED"/>
    <property type="match status" value="1"/>
</dbReference>
<feature type="region of interest" description="Disordered" evidence="13">
    <location>
        <begin position="22"/>
        <end position="137"/>
    </location>
</feature>
<protein>
    <recommendedName>
        <fullName evidence="11">Kinesin-like protein</fullName>
    </recommendedName>
</protein>
<keyword evidence="2" id="KW-0963">Cytoplasm</keyword>
<evidence type="ECO:0000256" key="13">
    <source>
        <dbReference type="SAM" id="MobiDB-lite"/>
    </source>
</evidence>
<dbReference type="PRINTS" id="PR00380">
    <property type="entry name" value="KINESINHEAVY"/>
</dbReference>
<evidence type="ECO:0000256" key="7">
    <source>
        <dbReference type="ARBA" id="ARBA00023054"/>
    </source>
</evidence>
<evidence type="ECO:0000256" key="8">
    <source>
        <dbReference type="ARBA" id="ARBA00023175"/>
    </source>
</evidence>
<feature type="coiled-coil region" evidence="12">
    <location>
        <begin position="466"/>
        <end position="533"/>
    </location>
</feature>
<proteinExistence type="inferred from homology"/>
<dbReference type="GO" id="GO:0007018">
    <property type="term" value="P:microtubule-based movement"/>
    <property type="evidence" value="ECO:0007669"/>
    <property type="project" value="InterPro"/>
</dbReference>
<evidence type="ECO:0000256" key="1">
    <source>
        <dbReference type="ARBA" id="ARBA00004245"/>
    </source>
</evidence>
<organism evidence="15 16">
    <name type="scientific">Sapajus apella</name>
    <name type="common">Brown-capped capuchin</name>
    <name type="synonym">Cebus apella</name>
    <dbReference type="NCBI Taxonomy" id="9515"/>
    <lineage>
        <taxon>Eukaryota</taxon>
        <taxon>Metazoa</taxon>
        <taxon>Chordata</taxon>
        <taxon>Craniata</taxon>
        <taxon>Vertebrata</taxon>
        <taxon>Euteleostomi</taxon>
        <taxon>Mammalia</taxon>
        <taxon>Eutheria</taxon>
        <taxon>Euarchontoglires</taxon>
        <taxon>Primates</taxon>
        <taxon>Haplorrhini</taxon>
        <taxon>Platyrrhini</taxon>
        <taxon>Cebidae</taxon>
        <taxon>Cebinae</taxon>
        <taxon>Sapajus</taxon>
    </lineage>
</organism>
<feature type="compositionally biased region" description="Gly residues" evidence="13">
    <location>
        <begin position="120"/>
        <end position="130"/>
    </location>
</feature>
<dbReference type="Proteomes" id="UP000504640">
    <property type="component" value="Unplaced"/>
</dbReference>
<dbReference type="CDD" id="cd00106">
    <property type="entry name" value="KISc"/>
    <property type="match status" value="1"/>
</dbReference>
<dbReference type="GO" id="GO:0005524">
    <property type="term" value="F:ATP binding"/>
    <property type="evidence" value="ECO:0007669"/>
    <property type="project" value="UniProtKB-UniRule"/>
</dbReference>
<dbReference type="GO" id="GO:0008017">
    <property type="term" value="F:microtubule binding"/>
    <property type="evidence" value="ECO:0007669"/>
    <property type="project" value="InterPro"/>
</dbReference>
<evidence type="ECO:0000256" key="10">
    <source>
        <dbReference type="PROSITE-ProRule" id="PRU00283"/>
    </source>
</evidence>
<feature type="compositionally biased region" description="Basic residues" evidence="13">
    <location>
        <begin position="43"/>
        <end position="55"/>
    </location>
</feature>
<evidence type="ECO:0000256" key="2">
    <source>
        <dbReference type="ARBA" id="ARBA00022490"/>
    </source>
</evidence>
<keyword evidence="5 10" id="KW-0547">Nucleotide-binding</keyword>
<comment type="subcellular location">
    <subcellularLocation>
        <location evidence="1">Cytoplasm</location>
        <location evidence="1">Cytoskeleton</location>
    </subcellularLocation>
</comment>
<feature type="compositionally biased region" description="Low complexity" evidence="13">
    <location>
        <begin position="58"/>
        <end position="73"/>
    </location>
</feature>
<dbReference type="Pfam" id="PF00225">
    <property type="entry name" value="Kinesin"/>
    <property type="match status" value="1"/>
</dbReference>
<feature type="compositionally biased region" description="Basic and acidic residues" evidence="13">
    <location>
        <begin position="22"/>
        <end position="32"/>
    </location>
</feature>
<evidence type="ECO:0000256" key="4">
    <source>
        <dbReference type="ARBA" id="ARBA00022701"/>
    </source>
</evidence>
<dbReference type="InterPro" id="IPR001752">
    <property type="entry name" value="Kinesin_motor_dom"/>
</dbReference>